<protein>
    <submittedName>
        <fullName evidence="2">Dihydrofolate reductase</fullName>
    </submittedName>
</protein>
<organism evidence="2 3">
    <name type="scientific">Candidatus Nomurabacteria bacterium GW2011_GWA1_46_11</name>
    <dbReference type="NCBI Taxonomy" id="1618732"/>
    <lineage>
        <taxon>Bacteria</taxon>
        <taxon>Candidatus Nomuraibacteriota</taxon>
    </lineage>
</organism>
<evidence type="ECO:0000313" key="3">
    <source>
        <dbReference type="Proteomes" id="UP000034107"/>
    </source>
</evidence>
<dbReference type="EMBL" id="LCLS01000007">
    <property type="protein sequence ID" value="KKU22024.1"/>
    <property type="molecule type" value="Genomic_DNA"/>
</dbReference>
<dbReference type="GO" id="GO:0004146">
    <property type="term" value="F:dihydrofolate reductase activity"/>
    <property type="evidence" value="ECO:0007669"/>
    <property type="project" value="InterPro"/>
</dbReference>
<dbReference type="AlphaFoldDB" id="A0A0G1NN34"/>
<reference evidence="2 3" key="1">
    <citation type="journal article" date="2015" name="Nature">
        <title>rRNA introns, odd ribosomes, and small enigmatic genomes across a large radiation of phyla.</title>
        <authorList>
            <person name="Brown C.T."/>
            <person name="Hug L.A."/>
            <person name="Thomas B.C."/>
            <person name="Sharon I."/>
            <person name="Castelle C.J."/>
            <person name="Singh A."/>
            <person name="Wilkins M.J."/>
            <person name="Williams K.H."/>
            <person name="Banfield J.F."/>
        </authorList>
    </citation>
    <scope>NUCLEOTIDE SEQUENCE [LARGE SCALE GENOMIC DNA]</scope>
</reference>
<dbReference type="PANTHER" id="PTHR38011:SF11">
    <property type="entry name" value="2,5-DIAMINO-6-RIBOSYLAMINO-4(3H)-PYRIMIDINONE 5'-PHOSPHATE REDUCTASE"/>
    <property type="match status" value="1"/>
</dbReference>
<proteinExistence type="predicted"/>
<dbReference type="Pfam" id="PF00186">
    <property type="entry name" value="DHFR_1"/>
    <property type="match status" value="1"/>
</dbReference>
<name>A0A0G1NN34_9BACT</name>
<accession>A0A0G1NN34</accession>
<dbReference type="PANTHER" id="PTHR38011">
    <property type="entry name" value="DIHYDROFOLATE REDUCTASE FAMILY PROTEIN (AFU_ORTHOLOGUE AFUA_8G06820)"/>
    <property type="match status" value="1"/>
</dbReference>
<dbReference type="SUPFAM" id="SSF53597">
    <property type="entry name" value="Dihydrofolate reductase-like"/>
    <property type="match status" value="1"/>
</dbReference>
<dbReference type="Gene3D" id="3.40.430.10">
    <property type="entry name" value="Dihydrofolate Reductase, subunit A"/>
    <property type="match status" value="1"/>
</dbReference>
<dbReference type="GO" id="GO:0046654">
    <property type="term" value="P:tetrahydrofolate biosynthetic process"/>
    <property type="evidence" value="ECO:0007669"/>
    <property type="project" value="InterPro"/>
</dbReference>
<dbReference type="Proteomes" id="UP000034107">
    <property type="component" value="Unassembled WGS sequence"/>
</dbReference>
<feature type="domain" description="DHFR" evidence="1">
    <location>
        <begin position="29"/>
        <end position="161"/>
    </location>
</feature>
<evidence type="ECO:0000259" key="1">
    <source>
        <dbReference type="Pfam" id="PF00186"/>
    </source>
</evidence>
<dbReference type="InterPro" id="IPR050765">
    <property type="entry name" value="Riboflavin_Biosynth_HTPR"/>
</dbReference>
<gene>
    <name evidence="2" type="ORF">UX31_C0007G0010</name>
</gene>
<dbReference type="InterPro" id="IPR024072">
    <property type="entry name" value="DHFR-like_dom_sf"/>
</dbReference>
<sequence>MARMKSKIKFAAFAAASIDGRIAENSKSGTNWTSAEDWRFFQTALRGMDAVIAGRHTYEVAKKKLDKRNTIVLTSKVRNIRISGSVVFLNPKSCGLKEFLQSKKYKKVGIVGGPKVYDYCLRHNFLDELFLTIEPYVFTKGVPLFAGSEFKKHRFKLMSTKKLNKQGTILLQYRNAD</sequence>
<comment type="caution">
    <text evidence="2">The sequence shown here is derived from an EMBL/GenBank/DDBJ whole genome shotgun (WGS) entry which is preliminary data.</text>
</comment>
<evidence type="ECO:0000313" key="2">
    <source>
        <dbReference type="EMBL" id="KKU22024.1"/>
    </source>
</evidence>
<dbReference type="InterPro" id="IPR001796">
    <property type="entry name" value="DHFR_dom"/>
</dbReference>